<sequence>MLPILPMKRSWFYDVCFLLVLLVAALLRSIGLNWDENQHLHPDERFLTMVETALQVKACRQPLPLEVCPADQQRWLTWREYFDTKTSPLNPHNRGYGFFVYGTLPVFIVRYLAEFLGQTGYDEVHLVGRQVSAIADLGTLLVLYLLANRLFNRKVALLAVAFSALAVMQIQQSHFFTNDTVLVFFMGLALYLASELALSTDEPGRPGAIRRPLLLSLGFGLALGMAMASKINAVALAVVLPLALWVRAARQVDADLPLPSRLGKGLLHLLEDGRVFLYLAGGAAFTLLAFRVFQPYAFDGLGLNPLWVNNLKELAAQSSGDADVPFALQWARRSHLFSGQNLTLWGLGLPLGLAAWAGFLYLFWHILRGRLEWLLFWAWTAFYFTWQSLAFNPTMRYQLPIYPWLEVMASWFLLEGLPSLLSRLPRLRRLVAPLTSLALLLVALGTFAWALAFVSIYTRPHTRVAATRWIYQNIPGPINLRLNTPQGLYQQPLAYEGMITPAEQFLPFIANVTGTLEEIYLPYVWGTTGNLLTLDFSLSPEPGTPPEQAAGRITLTGSFLPEKGRRGAEAHLKFPQPVVLEQGRTYYLRLWASEPLQVSGAYLINESSWDDGLPLRLERYDGFGGIYQGLNLELYWDDNPEKLARFVETLSQGDYILITSNRQWASIPRLPERYPLTTAYYRALIGCPLQREVIWCYNVARPGSFQGQLGYELVAVFESFPQLGRWRINDQFAEEAFTVYDHPKVLIFQKRADFDAAQVQRILGSVDLTQVVHLTPRQASRYKSLLLPAPLWQLQQEGGSWSELFSYTWLQNRYPWLGLLLWYAFLFLLGAISYPLVRLVLPGLEDRGYALGRTFGLVLFAWLAWMAGSAGLPITRGSLGLAFAFLTVLALVAAWFARQEVQAEIKAQWRHFARAEIVFLIFFLIDLLIRLGNPDLWHPAKGGERPMDFSYFNAILKSTVFPPYDPWYAGGYINYYYYGFVLVGMPVKLLGIVPSIAYNLILPSLFALVALSAFAIAWNLLEKQEGVARWAAAVAGSVLLVLLGNLGTIRLLYQGFQRLAAPGGVIEQASLFQRLGWAVSGFFKMLSGTPLPFGRGDWYWFPSRVIPAPGDVEPITEFPFFTFLYSDLHAHMIVLILTTFLLAWVVSLLRRGRVDWLLWLGGALVAGAIRPTNTWDMYTYLPLAMLAMLYVEVRRHFAARSPSLPQGAGGSGWEAAFLKPLLWAAGFYLLANLLYWPYLFWFGQAYGQVSLWKGSHTPIPSYLTHWGVFLFFLVLWLGDETRDWLASTPVSALRGLRPYQAWLELIGAMALAIWLYLLLSGVSVGWIVWPMLLWVGVLLFKPRLSDAQRLVLFLIGTALTLTLLVEIVVLVGDIGRMNTVFKLYLQAWTLLAVSAAAALGWLLPRLPSWSNFWRDLFQWGAVILLSGAALYTLTATADKIADRMAPQAPHTLDSMAYMRYAEYADFGTVLKLEEDYQAIRWLQDHVRGSPVIVEANCSEYRWCTRITIYTGLPGVIGWNWHQRQQRALWTGEWVTRRIDEVNAFYTTADAEAARSFLKTYGVRYILLGQLEQAAYPGEGLLKFEQYNGVYWRSVYRQGSTVIYEVLP</sequence>
<evidence type="ECO:0000256" key="7">
    <source>
        <dbReference type="SAM" id="Phobius"/>
    </source>
</evidence>
<feature type="transmembrane region" description="Helical" evidence="7">
    <location>
        <begin position="213"/>
        <end position="246"/>
    </location>
</feature>
<evidence type="ECO:0000259" key="8">
    <source>
        <dbReference type="Pfam" id="PF02366"/>
    </source>
</evidence>
<accession>H5SQ40</accession>
<dbReference type="InterPro" id="IPR018746">
    <property type="entry name" value="DUF2298"/>
</dbReference>
<dbReference type="GO" id="GO:0016020">
    <property type="term" value="C:membrane"/>
    <property type="evidence" value="ECO:0007669"/>
    <property type="project" value="InterPro"/>
</dbReference>
<feature type="transmembrane region" description="Helical" evidence="7">
    <location>
        <begin position="151"/>
        <end position="168"/>
    </location>
</feature>
<dbReference type="NCBIfam" id="TIGR03662">
    <property type="entry name" value="Chlor_Arch_YYY"/>
    <property type="match status" value="1"/>
</dbReference>
<keyword evidence="2" id="KW-0328">Glycosyltransferase</keyword>
<dbReference type="Pfam" id="PF02366">
    <property type="entry name" value="PMT"/>
    <property type="match status" value="1"/>
</dbReference>
<feature type="transmembrane region" description="Helical" evidence="7">
    <location>
        <begin position="1323"/>
        <end position="1340"/>
    </location>
</feature>
<dbReference type="PANTHER" id="PTHR10790:SF51">
    <property type="entry name" value="TETRATRICOPEPTIDE REPEAT PROTEIN"/>
    <property type="match status" value="1"/>
</dbReference>
<feature type="transmembrane region" description="Helical" evidence="7">
    <location>
        <begin position="125"/>
        <end position="145"/>
    </location>
</feature>
<feature type="transmembrane region" description="Helical" evidence="7">
    <location>
        <begin position="879"/>
        <end position="897"/>
    </location>
</feature>
<evidence type="ECO:0000256" key="5">
    <source>
        <dbReference type="ARBA" id="ARBA00022989"/>
    </source>
</evidence>
<feature type="transmembrane region" description="Helical" evidence="7">
    <location>
        <begin position="1000"/>
        <end position="1021"/>
    </location>
</feature>
<evidence type="ECO:0000256" key="4">
    <source>
        <dbReference type="ARBA" id="ARBA00022692"/>
    </source>
</evidence>
<feature type="transmembrane region" description="Helical" evidence="7">
    <location>
        <begin position="342"/>
        <end position="364"/>
    </location>
</feature>
<feature type="transmembrane region" description="Helical" evidence="7">
    <location>
        <begin position="434"/>
        <end position="457"/>
    </location>
</feature>
<evidence type="ECO:0000256" key="3">
    <source>
        <dbReference type="ARBA" id="ARBA00022679"/>
    </source>
</evidence>
<dbReference type="Pfam" id="PF10060">
    <property type="entry name" value="DUF2298"/>
    <property type="match status" value="1"/>
</dbReference>
<feature type="domain" description="ArnT-like N-terminal" evidence="8">
    <location>
        <begin position="129"/>
        <end position="261"/>
    </location>
</feature>
<evidence type="ECO:0000313" key="9">
    <source>
        <dbReference type="EMBL" id="BAL58276.1"/>
    </source>
</evidence>
<evidence type="ECO:0000256" key="2">
    <source>
        <dbReference type="ARBA" id="ARBA00022676"/>
    </source>
</evidence>
<dbReference type="EMBL" id="AP011799">
    <property type="protein sequence ID" value="BAL58276.1"/>
    <property type="molecule type" value="Genomic_DNA"/>
</dbReference>
<name>H5SQ40_9CHLR</name>
<evidence type="ECO:0000256" key="1">
    <source>
        <dbReference type="ARBA" id="ARBA00004127"/>
    </source>
</evidence>
<comment type="subcellular location">
    <subcellularLocation>
        <location evidence="1">Endomembrane system</location>
        <topology evidence="1">Multi-pass membrane protein</topology>
    </subcellularLocation>
</comment>
<gene>
    <name evidence="9" type="ORF">HGMM_F55G01C04</name>
</gene>
<reference evidence="9" key="1">
    <citation type="journal article" date="2005" name="Environ. Microbiol.">
        <title>Genetic and functional properties of uncultivated thermophilic crenarchaeotes from a subsurface gold mine as revealed by analysis of genome fragments.</title>
        <authorList>
            <person name="Nunoura T."/>
            <person name="Hirayama H."/>
            <person name="Takami H."/>
            <person name="Oida H."/>
            <person name="Nishi S."/>
            <person name="Shimamura S."/>
            <person name="Suzuki Y."/>
            <person name="Inagaki F."/>
            <person name="Takai K."/>
            <person name="Nealson K.H."/>
            <person name="Horikoshi K."/>
        </authorList>
    </citation>
    <scope>NUCLEOTIDE SEQUENCE</scope>
</reference>
<feature type="transmembrane region" description="Helical" evidence="7">
    <location>
        <begin position="1299"/>
        <end position="1317"/>
    </location>
</feature>
<feature type="transmembrane region" description="Helical" evidence="7">
    <location>
        <begin position="1383"/>
        <end position="1404"/>
    </location>
</feature>
<feature type="transmembrane region" description="Helical" evidence="7">
    <location>
        <begin position="1259"/>
        <end position="1278"/>
    </location>
</feature>
<proteinExistence type="predicted"/>
<dbReference type="InterPro" id="IPR003342">
    <property type="entry name" value="ArnT-like_N"/>
</dbReference>
<feature type="transmembrane region" description="Helical" evidence="7">
    <location>
        <begin position="849"/>
        <end position="867"/>
    </location>
</feature>
<feature type="transmembrane region" description="Helical" evidence="7">
    <location>
        <begin position="1156"/>
        <end position="1171"/>
    </location>
</feature>
<keyword evidence="5 7" id="KW-1133">Transmembrane helix</keyword>
<feature type="transmembrane region" description="Helical" evidence="7">
    <location>
        <begin position="275"/>
        <end position="293"/>
    </location>
</feature>
<dbReference type="GO" id="GO:0000030">
    <property type="term" value="F:mannosyltransferase activity"/>
    <property type="evidence" value="ECO:0007669"/>
    <property type="project" value="InterPro"/>
</dbReference>
<feature type="transmembrane region" description="Helical" evidence="7">
    <location>
        <begin position="371"/>
        <end position="389"/>
    </location>
</feature>
<feature type="transmembrane region" description="Helical" evidence="7">
    <location>
        <begin position="1416"/>
        <end position="1434"/>
    </location>
</feature>
<feature type="transmembrane region" description="Helical" evidence="7">
    <location>
        <begin position="814"/>
        <end position="837"/>
    </location>
</feature>
<dbReference type="GO" id="GO:0006493">
    <property type="term" value="P:protein O-linked glycosylation"/>
    <property type="evidence" value="ECO:0007669"/>
    <property type="project" value="InterPro"/>
</dbReference>
<protein>
    <submittedName>
        <fullName evidence="9">Tetratricopeptide repeat domain protein</fullName>
    </submittedName>
</protein>
<keyword evidence="3" id="KW-0808">Transferase</keyword>
<feature type="transmembrane region" description="Helical" evidence="7">
    <location>
        <begin position="1221"/>
        <end position="1239"/>
    </location>
</feature>
<evidence type="ECO:0000256" key="6">
    <source>
        <dbReference type="ARBA" id="ARBA00023136"/>
    </source>
</evidence>
<feature type="transmembrane region" description="Helical" evidence="7">
    <location>
        <begin position="1074"/>
        <end position="1093"/>
    </location>
</feature>
<feature type="transmembrane region" description="Helical" evidence="7">
    <location>
        <begin position="1128"/>
        <end position="1149"/>
    </location>
</feature>
<feature type="transmembrane region" description="Helical" evidence="7">
    <location>
        <begin position="1027"/>
        <end position="1053"/>
    </location>
</feature>
<reference evidence="9" key="2">
    <citation type="journal article" date="2012" name="PLoS ONE">
        <title>A Deeply Branching Thermophilic Bacterium with an Ancient Acetyl-CoA Pathway Dominates a Subsurface Ecosystem.</title>
        <authorList>
            <person name="Takami H."/>
            <person name="Noguchi H."/>
            <person name="Takaki Y."/>
            <person name="Uchiyama I."/>
            <person name="Toyoda A."/>
            <person name="Nishi S."/>
            <person name="Chee G.-J."/>
            <person name="Arai W."/>
            <person name="Nunoura T."/>
            <person name="Itoh T."/>
            <person name="Hattori M."/>
            <person name="Takai K."/>
        </authorList>
    </citation>
    <scope>NUCLEOTIDE SEQUENCE</scope>
</reference>
<organism evidence="9">
    <name type="scientific">uncultured Chloroflexota bacterium</name>
    <dbReference type="NCBI Taxonomy" id="166587"/>
    <lineage>
        <taxon>Bacteria</taxon>
        <taxon>Bacillati</taxon>
        <taxon>Chloroflexota</taxon>
        <taxon>environmental samples</taxon>
    </lineage>
</organism>
<feature type="transmembrane region" description="Helical" evidence="7">
    <location>
        <begin position="1352"/>
        <end position="1371"/>
    </location>
</feature>
<feature type="transmembrane region" description="Helical" evidence="7">
    <location>
        <begin position="95"/>
        <end position="113"/>
    </location>
</feature>
<feature type="transmembrane region" description="Helical" evidence="7">
    <location>
        <begin position="401"/>
        <end position="422"/>
    </location>
</feature>
<keyword evidence="6 7" id="KW-0472">Membrane</keyword>
<dbReference type="GO" id="GO:0012505">
    <property type="term" value="C:endomembrane system"/>
    <property type="evidence" value="ECO:0007669"/>
    <property type="project" value="UniProtKB-SubCell"/>
</dbReference>
<keyword evidence="4 7" id="KW-0812">Transmembrane</keyword>
<dbReference type="PANTHER" id="PTHR10790">
    <property type="entry name" value="TPR-DOMAIN CONTAINING PROTEIN"/>
    <property type="match status" value="1"/>
</dbReference>
<feature type="transmembrane region" description="Helical" evidence="7">
    <location>
        <begin position="975"/>
        <end position="993"/>
    </location>
</feature>
<feature type="transmembrane region" description="Helical" evidence="7">
    <location>
        <begin position="909"/>
        <end position="929"/>
    </location>
</feature>